<dbReference type="SMART" id="SM00382">
    <property type="entry name" value="AAA"/>
    <property type="match status" value="1"/>
</dbReference>
<comment type="caution">
    <text evidence="6">The sequence shown here is derived from an EMBL/GenBank/DDBJ whole genome shotgun (WGS) entry which is preliminary data.</text>
</comment>
<dbReference type="PROSITE" id="PS00211">
    <property type="entry name" value="ABC_TRANSPORTER_1"/>
    <property type="match status" value="1"/>
</dbReference>
<dbReference type="Proteomes" id="UP000216024">
    <property type="component" value="Unassembled WGS sequence"/>
</dbReference>
<dbReference type="PANTHER" id="PTHR46743">
    <property type="entry name" value="TEICHOIC ACIDS EXPORT ATP-BINDING PROTEIN TAGH"/>
    <property type="match status" value="1"/>
</dbReference>
<dbReference type="OrthoDB" id="9778870at2"/>
<dbReference type="InterPro" id="IPR003593">
    <property type="entry name" value="AAA+_ATPase"/>
</dbReference>
<dbReference type="CDD" id="cd03220">
    <property type="entry name" value="ABC_KpsT_Wzt"/>
    <property type="match status" value="1"/>
</dbReference>
<evidence type="ECO:0000313" key="7">
    <source>
        <dbReference type="Proteomes" id="UP000216024"/>
    </source>
</evidence>
<keyword evidence="3" id="KW-0547">Nucleotide-binding</keyword>
<dbReference type="PANTHER" id="PTHR46743:SF2">
    <property type="entry name" value="TEICHOIC ACIDS EXPORT ATP-BINDING PROTEIN TAGH"/>
    <property type="match status" value="1"/>
</dbReference>
<organism evidence="6 7">
    <name type="scientific">Anaeromicrobium sediminis</name>
    <dbReference type="NCBI Taxonomy" id="1478221"/>
    <lineage>
        <taxon>Bacteria</taxon>
        <taxon>Bacillati</taxon>
        <taxon>Bacillota</taxon>
        <taxon>Clostridia</taxon>
        <taxon>Peptostreptococcales</taxon>
        <taxon>Thermotaleaceae</taxon>
        <taxon>Anaeromicrobium</taxon>
    </lineage>
</organism>
<dbReference type="InterPro" id="IPR027417">
    <property type="entry name" value="P-loop_NTPase"/>
</dbReference>
<reference evidence="6 7" key="1">
    <citation type="submission" date="2017-06" db="EMBL/GenBank/DDBJ databases">
        <title>Draft genome sequence of anaerobic fermentative bacterium Anaeromicrobium sediminis DY2726D isolated from West Pacific Ocean sediments.</title>
        <authorList>
            <person name="Zeng X."/>
        </authorList>
    </citation>
    <scope>NUCLEOTIDE SEQUENCE [LARGE SCALE GENOMIC DNA]</scope>
    <source>
        <strain evidence="6 7">DY2726D</strain>
    </source>
</reference>
<dbReference type="GO" id="GO:0016020">
    <property type="term" value="C:membrane"/>
    <property type="evidence" value="ECO:0007669"/>
    <property type="project" value="InterPro"/>
</dbReference>
<dbReference type="PROSITE" id="PS50893">
    <property type="entry name" value="ABC_TRANSPORTER_2"/>
    <property type="match status" value="1"/>
</dbReference>
<keyword evidence="4" id="KW-0067">ATP-binding</keyword>
<sequence>MTNIAIKATNLNLKYKFIRNMNMKHEIVRTIFGKQQESRKKEVWAIKDLSFSIEGGQTVGIIGSNGSGKTTLLKTIAGIFKPDSGTIETSTNSISLLTLGAGFQAELSGHENIYINGLLLGLSKKDIDERIDSIIEFSELGDFIYNPLKTYSSGMKSRLAFSIASQVEPDVLLIDEVLGVGDQAFKEKSYNRMKELINGDRTVILVSHSLGVVENMCDKVLWIEKGKFVQYGDTKEVVPKYREYMKKK</sequence>
<keyword evidence="2" id="KW-0813">Transport</keyword>
<evidence type="ECO:0000256" key="2">
    <source>
        <dbReference type="ARBA" id="ARBA00022448"/>
    </source>
</evidence>
<name>A0A267MHI9_9FIRM</name>
<feature type="domain" description="ABC transporter" evidence="5">
    <location>
        <begin position="18"/>
        <end position="248"/>
    </location>
</feature>
<protein>
    <submittedName>
        <fullName evidence="6">ABC transporter</fullName>
    </submittedName>
</protein>
<dbReference type="RefSeq" id="WP_095134717.1">
    <property type="nucleotide sequence ID" value="NZ_NIBG01000017.1"/>
</dbReference>
<dbReference type="GO" id="GO:0016887">
    <property type="term" value="F:ATP hydrolysis activity"/>
    <property type="evidence" value="ECO:0007669"/>
    <property type="project" value="InterPro"/>
</dbReference>
<accession>A0A267MHI9</accession>
<dbReference type="EMBL" id="NIBG01000017">
    <property type="protein sequence ID" value="PAB58273.1"/>
    <property type="molecule type" value="Genomic_DNA"/>
</dbReference>
<evidence type="ECO:0000259" key="5">
    <source>
        <dbReference type="PROSITE" id="PS50893"/>
    </source>
</evidence>
<evidence type="ECO:0000256" key="3">
    <source>
        <dbReference type="ARBA" id="ARBA00022741"/>
    </source>
</evidence>
<dbReference type="InterPro" id="IPR003439">
    <property type="entry name" value="ABC_transporter-like_ATP-bd"/>
</dbReference>
<dbReference type="AlphaFoldDB" id="A0A267MHI9"/>
<dbReference type="InterPro" id="IPR050683">
    <property type="entry name" value="Bact_Polysacc_Export_ATP-bd"/>
</dbReference>
<dbReference type="Gene3D" id="3.40.50.300">
    <property type="entry name" value="P-loop containing nucleotide triphosphate hydrolases"/>
    <property type="match status" value="1"/>
</dbReference>
<dbReference type="GO" id="GO:0005524">
    <property type="term" value="F:ATP binding"/>
    <property type="evidence" value="ECO:0007669"/>
    <property type="project" value="UniProtKB-KW"/>
</dbReference>
<keyword evidence="7" id="KW-1185">Reference proteome</keyword>
<dbReference type="Pfam" id="PF00005">
    <property type="entry name" value="ABC_tran"/>
    <property type="match status" value="1"/>
</dbReference>
<dbReference type="SUPFAM" id="SSF52540">
    <property type="entry name" value="P-loop containing nucleoside triphosphate hydrolases"/>
    <property type="match status" value="1"/>
</dbReference>
<dbReference type="InterPro" id="IPR015860">
    <property type="entry name" value="ABC_transpr_TagH-like"/>
</dbReference>
<evidence type="ECO:0000256" key="1">
    <source>
        <dbReference type="ARBA" id="ARBA00005417"/>
    </source>
</evidence>
<evidence type="ECO:0000313" key="6">
    <source>
        <dbReference type="EMBL" id="PAB58273.1"/>
    </source>
</evidence>
<dbReference type="GO" id="GO:0140359">
    <property type="term" value="F:ABC-type transporter activity"/>
    <property type="evidence" value="ECO:0007669"/>
    <property type="project" value="InterPro"/>
</dbReference>
<evidence type="ECO:0000256" key="4">
    <source>
        <dbReference type="ARBA" id="ARBA00022840"/>
    </source>
</evidence>
<proteinExistence type="inferred from homology"/>
<dbReference type="InterPro" id="IPR017871">
    <property type="entry name" value="ABC_transporter-like_CS"/>
</dbReference>
<comment type="similarity">
    <text evidence="1">Belongs to the ABC transporter superfamily.</text>
</comment>
<gene>
    <name evidence="6" type="ORF">CCE28_15875</name>
</gene>